<reference evidence="1 2" key="1">
    <citation type="journal article" date="2019" name="Nat. Microbiol.">
        <title>Mediterranean grassland soil C-N compound turnover is dependent on rainfall and depth, and is mediated by genomically divergent microorganisms.</title>
        <authorList>
            <person name="Diamond S."/>
            <person name="Andeer P.F."/>
            <person name="Li Z."/>
            <person name="Crits-Christoph A."/>
            <person name="Burstein D."/>
            <person name="Anantharaman K."/>
            <person name="Lane K.R."/>
            <person name="Thomas B.C."/>
            <person name="Pan C."/>
            <person name="Northen T.R."/>
            <person name="Banfield J.F."/>
        </authorList>
    </citation>
    <scope>NUCLEOTIDE SEQUENCE [LARGE SCALE GENOMIC DNA]</scope>
    <source>
        <strain evidence="1">WS_8</strain>
    </source>
</reference>
<dbReference type="EMBL" id="VBOY01000039">
    <property type="protein sequence ID" value="TMQ67452.1"/>
    <property type="molecule type" value="Genomic_DNA"/>
</dbReference>
<protein>
    <submittedName>
        <fullName evidence="1">Uncharacterized protein</fullName>
    </submittedName>
</protein>
<evidence type="ECO:0000313" key="2">
    <source>
        <dbReference type="Proteomes" id="UP000316609"/>
    </source>
</evidence>
<accession>A0A538TUZ9</accession>
<gene>
    <name evidence="1" type="ORF">E6K78_04965</name>
</gene>
<dbReference type="Proteomes" id="UP000316609">
    <property type="component" value="Unassembled WGS sequence"/>
</dbReference>
<name>A0A538TUZ9_UNCEI</name>
<proteinExistence type="predicted"/>
<evidence type="ECO:0000313" key="1">
    <source>
        <dbReference type="EMBL" id="TMQ67452.1"/>
    </source>
</evidence>
<dbReference type="AlphaFoldDB" id="A0A538TUZ9"/>
<sequence length="152" mass="17325">MRKAPRTRRWVAELLLALVAVAILSPAAEASHRWRRYRPAYREVRVVRSYYAPRTVVRYRQPAYGTYIVRRSNAGPVFAGFLGGLFLGASLAHAAPAGYVYYDPYCHESFATLDVYYSHVRVHHHPSVVRVIEADDDYGDWCGDQGDEDCDD</sequence>
<organism evidence="1 2">
    <name type="scientific">Eiseniibacteriota bacterium</name>
    <dbReference type="NCBI Taxonomy" id="2212470"/>
    <lineage>
        <taxon>Bacteria</taxon>
        <taxon>Candidatus Eiseniibacteriota</taxon>
    </lineage>
</organism>
<comment type="caution">
    <text evidence="1">The sequence shown here is derived from an EMBL/GenBank/DDBJ whole genome shotgun (WGS) entry which is preliminary data.</text>
</comment>